<dbReference type="Pfam" id="PF13181">
    <property type="entry name" value="TPR_8"/>
    <property type="match status" value="1"/>
</dbReference>
<dbReference type="InterPro" id="IPR006636">
    <property type="entry name" value="STI1_HS-bd"/>
</dbReference>
<proteinExistence type="predicted"/>
<dbReference type="OrthoDB" id="2423701at2759"/>
<dbReference type="PANTHER" id="PTHR22904:SF523">
    <property type="entry name" value="STRESS-INDUCED-PHOSPHOPROTEIN 1"/>
    <property type="match status" value="1"/>
</dbReference>
<dbReference type="PANTHER" id="PTHR22904">
    <property type="entry name" value="TPR REPEAT CONTAINING PROTEIN"/>
    <property type="match status" value="1"/>
</dbReference>
<dbReference type="Pfam" id="PF13414">
    <property type="entry name" value="TPR_11"/>
    <property type="match status" value="1"/>
</dbReference>
<evidence type="ECO:0000256" key="5">
    <source>
        <dbReference type="ARBA" id="ARBA00026193"/>
    </source>
</evidence>
<dbReference type="Gene3D" id="1.25.40.10">
    <property type="entry name" value="Tetratricopeptide repeat domain"/>
    <property type="match status" value="2"/>
</dbReference>
<reference evidence="8 9" key="1">
    <citation type="journal article" date="2018" name="Sci. Rep.">
        <title>Genomic signatures of local adaptation to the degree of environmental predictability in rotifers.</title>
        <authorList>
            <person name="Franch-Gras L."/>
            <person name="Hahn C."/>
            <person name="Garcia-Roger E.M."/>
            <person name="Carmona M.J."/>
            <person name="Serra M."/>
            <person name="Gomez A."/>
        </authorList>
    </citation>
    <scope>NUCLEOTIDE SEQUENCE [LARGE SCALE GENOMIC DNA]</scope>
    <source>
        <strain evidence="8">HYR1</strain>
    </source>
</reference>
<keyword evidence="2" id="KW-0963">Cytoplasm</keyword>
<sequence length="277" mass="31771">MTNKAAVYFEQNELSMCIQLCEKAIEVGRENKADFTLIAKAYARIGNAYYKQKDLKNALKYYNHSLSEHRNPDILKKKQQVEKEIKEEELRAYVDPEEAEKEKNLGNEAFKKGDFPTAMKHYNEAIKRNPNDAKLFRNRALSYSKLMEFQLALNDCDQAIKLDSSFVKAYVQKGAILMLMKEQAKAMSAYAKAIELDPDCQEAIEGYRSCAMSSDPEETRKRAMQDPEVQQILGDPAMRLILEQMQTDRHAAQDHLKNPAIKAKIQKLIEAGLIQVR</sequence>
<dbReference type="Pfam" id="PF17830">
    <property type="entry name" value="STI1-HOP_DP"/>
    <property type="match status" value="1"/>
</dbReference>
<evidence type="ECO:0000256" key="2">
    <source>
        <dbReference type="ARBA" id="ARBA00022490"/>
    </source>
</evidence>
<dbReference type="Proteomes" id="UP000276133">
    <property type="component" value="Unassembled WGS sequence"/>
</dbReference>
<evidence type="ECO:0000313" key="9">
    <source>
        <dbReference type="Proteomes" id="UP000276133"/>
    </source>
</evidence>
<comment type="caution">
    <text evidence="8">The sequence shown here is derived from an EMBL/GenBank/DDBJ whole genome shotgun (WGS) entry which is preliminary data.</text>
</comment>
<protein>
    <recommendedName>
        <fullName evidence="5">Stress-induced-phosphoprotein 1</fullName>
    </recommendedName>
</protein>
<feature type="repeat" description="TPR" evidence="6">
    <location>
        <begin position="167"/>
        <end position="200"/>
    </location>
</feature>
<accession>A0A3M7Q627</accession>
<gene>
    <name evidence="8" type="ORF">BpHYR1_049467</name>
</gene>
<dbReference type="SUPFAM" id="SSF48452">
    <property type="entry name" value="TPR-like"/>
    <property type="match status" value="2"/>
</dbReference>
<dbReference type="SMART" id="SM00727">
    <property type="entry name" value="STI1"/>
    <property type="match status" value="1"/>
</dbReference>
<evidence type="ECO:0000256" key="4">
    <source>
        <dbReference type="ARBA" id="ARBA00022803"/>
    </source>
</evidence>
<dbReference type="FunFam" id="1.10.260.100:FF:000002">
    <property type="entry name" value="Stress-induced-phosphoprotein 1 (Hsp70/Hsp90-organizing)"/>
    <property type="match status" value="1"/>
</dbReference>
<dbReference type="FunFam" id="1.25.40.10:FF:000027">
    <property type="entry name" value="stress-induced-phosphoprotein 1 isoform X1"/>
    <property type="match status" value="1"/>
</dbReference>
<organism evidence="8 9">
    <name type="scientific">Brachionus plicatilis</name>
    <name type="common">Marine rotifer</name>
    <name type="synonym">Brachionus muelleri</name>
    <dbReference type="NCBI Taxonomy" id="10195"/>
    <lineage>
        <taxon>Eukaryota</taxon>
        <taxon>Metazoa</taxon>
        <taxon>Spiralia</taxon>
        <taxon>Gnathifera</taxon>
        <taxon>Rotifera</taxon>
        <taxon>Eurotatoria</taxon>
        <taxon>Monogononta</taxon>
        <taxon>Pseudotrocha</taxon>
        <taxon>Ploima</taxon>
        <taxon>Brachionidae</taxon>
        <taxon>Brachionus</taxon>
    </lineage>
</organism>
<dbReference type="AlphaFoldDB" id="A0A3M7Q627"/>
<dbReference type="GO" id="GO:0005737">
    <property type="term" value="C:cytoplasm"/>
    <property type="evidence" value="ECO:0007669"/>
    <property type="project" value="UniProtKB-SubCell"/>
</dbReference>
<dbReference type="GO" id="GO:0051879">
    <property type="term" value="F:Hsp90 protein binding"/>
    <property type="evidence" value="ECO:0007669"/>
    <property type="project" value="TreeGrafter"/>
</dbReference>
<feature type="repeat" description="TPR" evidence="6">
    <location>
        <begin position="39"/>
        <end position="72"/>
    </location>
</feature>
<dbReference type="InterPro" id="IPR011990">
    <property type="entry name" value="TPR-like_helical_dom_sf"/>
</dbReference>
<dbReference type="FunFam" id="1.25.40.10:FF:000010">
    <property type="entry name" value="Stress-induced phosphoprotein 1"/>
    <property type="match status" value="1"/>
</dbReference>
<dbReference type="STRING" id="10195.A0A3M7Q627"/>
<comment type="subcellular location">
    <subcellularLocation>
        <location evidence="1">Cytoplasm</location>
    </subcellularLocation>
</comment>
<name>A0A3M7Q627_BRAPC</name>
<keyword evidence="4 6" id="KW-0802">TPR repeat</keyword>
<dbReference type="EMBL" id="REGN01007243">
    <property type="protein sequence ID" value="RNA06877.1"/>
    <property type="molecule type" value="Genomic_DNA"/>
</dbReference>
<dbReference type="SMART" id="SM00028">
    <property type="entry name" value="TPR"/>
    <property type="match status" value="5"/>
</dbReference>
<evidence type="ECO:0000256" key="6">
    <source>
        <dbReference type="PROSITE-ProRule" id="PRU00339"/>
    </source>
</evidence>
<evidence type="ECO:0000259" key="7">
    <source>
        <dbReference type="SMART" id="SM00727"/>
    </source>
</evidence>
<keyword evidence="3" id="KW-0677">Repeat</keyword>
<evidence type="ECO:0000256" key="3">
    <source>
        <dbReference type="ARBA" id="ARBA00022737"/>
    </source>
</evidence>
<dbReference type="Gene3D" id="1.10.260.100">
    <property type="match status" value="1"/>
</dbReference>
<dbReference type="InterPro" id="IPR019734">
    <property type="entry name" value="TPR_rpt"/>
</dbReference>
<feature type="domain" description="STI1" evidence="7">
    <location>
        <begin position="226"/>
        <end position="265"/>
    </location>
</feature>
<evidence type="ECO:0000313" key="8">
    <source>
        <dbReference type="EMBL" id="RNA06877.1"/>
    </source>
</evidence>
<dbReference type="InterPro" id="IPR041243">
    <property type="entry name" value="STI1/HOP_DP"/>
</dbReference>
<feature type="repeat" description="TPR" evidence="6">
    <location>
        <begin position="99"/>
        <end position="132"/>
    </location>
</feature>
<evidence type="ECO:0000256" key="1">
    <source>
        <dbReference type="ARBA" id="ARBA00004496"/>
    </source>
</evidence>
<dbReference type="Pfam" id="PF13424">
    <property type="entry name" value="TPR_12"/>
    <property type="match status" value="1"/>
</dbReference>
<dbReference type="PROSITE" id="PS50005">
    <property type="entry name" value="TPR"/>
    <property type="match status" value="3"/>
</dbReference>
<keyword evidence="9" id="KW-1185">Reference proteome</keyword>